<dbReference type="GO" id="GO:0004497">
    <property type="term" value="F:monooxygenase activity"/>
    <property type="evidence" value="ECO:0007669"/>
    <property type="project" value="UniProtKB-KW"/>
</dbReference>
<dbReference type="STRING" id="1076256.A0A2H3ARQ7"/>
<keyword evidence="7" id="KW-0503">Monooxygenase</keyword>
<feature type="non-terminal residue" evidence="8">
    <location>
        <position position="71"/>
    </location>
</feature>
<evidence type="ECO:0000313" key="9">
    <source>
        <dbReference type="Proteomes" id="UP000218334"/>
    </source>
</evidence>
<keyword evidence="6" id="KW-0408">Iron</keyword>
<evidence type="ECO:0000256" key="3">
    <source>
        <dbReference type="ARBA" id="ARBA00022617"/>
    </source>
</evidence>
<dbReference type="GO" id="GO:0016705">
    <property type="term" value="F:oxidoreductase activity, acting on paired donors, with incorporation or reduction of molecular oxygen"/>
    <property type="evidence" value="ECO:0007669"/>
    <property type="project" value="InterPro"/>
</dbReference>
<dbReference type="GO" id="GO:0020037">
    <property type="term" value="F:heme binding"/>
    <property type="evidence" value="ECO:0007669"/>
    <property type="project" value="InterPro"/>
</dbReference>
<keyword evidence="9" id="KW-1185">Reference proteome</keyword>
<organism evidence="8 9">
    <name type="scientific">Armillaria solidipes</name>
    <dbReference type="NCBI Taxonomy" id="1076256"/>
    <lineage>
        <taxon>Eukaryota</taxon>
        <taxon>Fungi</taxon>
        <taxon>Dikarya</taxon>
        <taxon>Basidiomycota</taxon>
        <taxon>Agaricomycotina</taxon>
        <taxon>Agaricomycetes</taxon>
        <taxon>Agaricomycetidae</taxon>
        <taxon>Agaricales</taxon>
        <taxon>Marasmiineae</taxon>
        <taxon>Physalacriaceae</taxon>
        <taxon>Armillaria</taxon>
    </lineage>
</organism>
<dbReference type="Proteomes" id="UP000218334">
    <property type="component" value="Unassembled WGS sequence"/>
</dbReference>
<keyword evidence="5" id="KW-0560">Oxidoreductase</keyword>
<dbReference type="InterPro" id="IPR002403">
    <property type="entry name" value="Cyt_P450_E_grp-IV"/>
</dbReference>
<reference evidence="9" key="1">
    <citation type="journal article" date="2017" name="Nat. Ecol. Evol.">
        <title>Genome expansion and lineage-specific genetic innovations in the forest pathogenic fungi Armillaria.</title>
        <authorList>
            <person name="Sipos G."/>
            <person name="Prasanna A.N."/>
            <person name="Walter M.C."/>
            <person name="O'Connor E."/>
            <person name="Balint B."/>
            <person name="Krizsan K."/>
            <person name="Kiss B."/>
            <person name="Hess J."/>
            <person name="Varga T."/>
            <person name="Slot J."/>
            <person name="Riley R."/>
            <person name="Boka B."/>
            <person name="Rigling D."/>
            <person name="Barry K."/>
            <person name="Lee J."/>
            <person name="Mihaltcheva S."/>
            <person name="LaButti K."/>
            <person name="Lipzen A."/>
            <person name="Waldron R."/>
            <person name="Moloney N.M."/>
            <person name="Sperisen C."/>
            <person name="Kredics L."/>
            <person name="Vagvoelgyi C."/>
            <person name="Patrignani A."/>
            <person name="Fitzpatrick D."/>
            <person name="Nagy I."/>
            <person name="Doyle S."/>
            <person name="Anderson J.B."/>
            <person name="Grigoriev I.V."/>
            <person name="Gueldener U."/>
            <person name="Muensterkoetter M."/>
            <person name="Nagy L.G."/>
        </authorList>
    </citation>
    <scope>NUCLEOTIDE SEQUENCE [LARGE SCALE GENOMIC DNA]</scope>
    <source>
        <strain evidence="9">28-4</strain>
    </source>
</reference>
<dbReference type="Gene3D" id="1.10.630.10">
    <property type="entry name" value="Cytochrome P450"/>
    <property type="match status" value="1"/>
</dbReference>
<accession>A0A2H3ARQ7</accession>
<dbReference type="Pfam" id="PF00067">
    <property type="entry name" value="p450"/>
    <property type="match status" value="1"/>
</dbReference>
<dbReference type="PANTHER" id="PTHR46300">
    <property type="entry name" value="P450, PUTATIVE (EUROFUNG)-RELATED-RELATED"/>
    <property type="match status" value="1"/>
</dbReference>
<proteinExistence type="inferred from homology"/>
<dbReference type="PANTHER" id="PTHR46300:SF1">
    <property type="entry name" value="P450, PUTATIVE (EUROFUNG)-RELATED"/>
    <property type="match status" value="1"/>
</dbReference>
<keyword evidence="3" id="KW-0349">Heme</keyword>
<gene>
    <name evidence="8" type="ORF">ARMSODRAFT_846815</name>
</gene>
<dbReference type="PRINTS" id="PR00465">
    <property type="entry name" value="EP450IV"/>
</dbReference>
<keyword evidence="4" id="KW-0479">Metal-binding</keyword>
<feature type="non-terminal residue" evidence="8">
    <location>
        <position position="1"/>
    </location>
</feature>
<dbReference type="InterPro" id="IPR001128">
    <property type="entry name" value="Cyt_P450"/>
</dbReference>
<dbReference type="InterPro" id="IPR050364">
    <property type="entry name" value="Cytochrome_P450_fung"/>
</dbReference>
<evidence type="ECO:0000313" key="8">
    <source>
        <dbReference type="EMBL" id="PBK59424.1"/>
    </source>
</evidence>
<evidence type="ECO:0000256" key="5">
    <source>
        <dbReference type="ARBA" id="ARBA00023002"/>
    </source>
</evidence>
<dbReference type="EMBL" id="KZ293504">
    <property type="protein sequence ID" value="PBK59424.1"/>
    <property type="molecule type" value="Genomic_DNA"/>
</dbReference>
<evidence type="ECO:0000256" key="6">
    <source>
        <dbReference type="ARBA" id="ARBA00023004"/>
    </source>
</evidence>
<comment type="similarity">
    <text evidence="2">Belongs to the cytochrome P450 family.</text>
</comment>
<evidence type="ECO:0000256" key="7">
    <source>
        <dbReference type="ARBA" id="ARBA00023033"/>
    </source>
</evidence>
<evidence type="ECO:0000256" key="4">
    <source>
        <dbReference type="ARBA" id="ARBA00022723"/>
    </source>
</evidence>
<dbReference type="InterPro" id="IPR036396">
    <property type="entry name" value="Cyt_P450_sf"/>
</dbReference>
<evidence type="ECO:0000256" key="2">
    <source>
        <dbReference type="ARBA" id="ARBA00010617"/>
    </source>
</evidence>
<dbReference type="AlphaFoldDB" id="A0A2H3ARQ7"/>
<protein>
    <submittedName>
        <fullName evidence="8">Cytochrome P450</fullName>
    </submittedName>
</protein>
<sequence length="71" mass="8213">IPKGSTVIPHHWSIFRDPEVFPDPERFDPQRWLTPDGTVRNDIKNYSFGFGEGMHVANRSLFVNTALLMWA</sequence>
<comment type="cofactor">
    <cofactor evidence="1">
        <name>heme</name>
        <dbReference type="ChEBI" id="CHEBI:30413"/>
    </cofactor>
</comment>
<name>A0A2H3ARQ7_9AGAR</name>
<evidence type="ECO:0000256" key="1">
    <source>
        <dbReference type="ARBA" id="ARBA00001971"/>
    </source>
</evidence>
<dbReference type="GO" id="GO:0005506">
    <property type="term" value="F:iron ion binding"/>
    <property type="evidence" value="ECO:0007669"/>
    <property type="project" value="InterPro"/>
</dbReference>
<dbReference type="SUPFAM" id="SSF48264">
    <property type="entry name" value="Cytochrome P450"/>
    <property type="match status" value="1"/>
</dbReference>